<evidence type="ECO:0000313" key="1">
    <source>
        <dbReference type="EMBL" id="RDE19448.1"/>
    </source>
</evidence>
<dbReference type="OrthoDB" id="6025396at2"/>
<dbReference type="RefSeq" id="WP_114695792.1">
    <property type="nucleotide sequence ID" value="NZ_QQOH01000003.1"/>
</dbReference>
<organism evidence="1 2">
    <name type="scientific">Motiliproteus coralliicola</name>
    <dbReference type="NCBI Taxonomy" id="2283196"/>
    <lineage>
        <taxon>Bacteria</taxon>
        <taxon>Pseudomonadati</taxon>
        <taxon>Pseudomonadota</taxon>
        <taxon>Gammaproteobacteria</taxon>
        <taxon>Oceanospirillales</taxon>
        <taxon>Oceanospirillaceae</taxon>
        <taxon>Motiliproteus</taxon>
    </lineage>
</organism>
<dbReference type="EMBL" id="QQOH01000003">
    <property type="protein sequence ID" value="RDE19448.1"/>
    <property type="molecule type" value="Genomic_DNA"/>
</dbReference>
<evidence type="ECO:0000313" key="2">
    <source>
        <dbReference type="Proteomes" id="UP000253769"/>
    </source>
</evidence>
<name>A0A369WBQ8_9GAMM</name>
<protein>
    <submittedName>
        <fullName evidence="1">Uncharacterized protein</fullName>
    </submittedName>
</protein>
<dbReference type="AlphaFoldDB" id="A0A369WBQ8"/>
<proteinExistence type="predicted"/>
<reference evidence="1 2" key="1">
    <citation type="submission" date="2018-07" db="EMBL/GenBank/DDBJ databases">
        <title>Motiliproteus coralliicola sp. nov., a bacterium isolated from Coral.</title>
        <authorList>
            <person name="Wang G."/>
        </authorList>
    </citation>
    <scope>NUCLEOTIDE SEQUENCE [LARGE SCALE GENOMIC DNA]</scope>
    <source>
        <strain evidence="1 2">C34</strain>
    </source>
</reference>
<accession>A0A369WBQ8</accession>
<sequence>MDISQKMSPRQQATLSTLIRRFNQERLPRIQAMQVRVHQGELLGEIELQYLERVIRDLRRNQAKALGNPRFEALLSKVVALYVDVTDKALENERAFRQR</sequence>
<dbReference type="Proteomes" id="UP000253769">
    <property type="component" value="Unassembled WGS sequence"/>
</dbReference>
<keyword evidence="2" id="KW-1185">Reference proteome</keyword>
<comment type="caution">
    <text evidence="1">The sequence shown here is derived from an EMBL/GenBank/DDBJ whole genome shotgun (WGS) entry which is preliminary data.</text>
</comment>
<gene>
    <name evidence="1" type="ORF">DV711_11175</name>
</gene>